<dbReference type="InterPro" id="IPR035985">
    <property type="entry name" value="Ubiquitin-activating_enz"/>
</dbReference>
<evidence type="ECO:0000256" key="6">
    <source>
        <dbReference type="ARBA" id="ARBA00022840"/>
    </source>
</evidence>
<dbReference type="InterPro" id="IPR000594">
    <property type="entry name" value="ThiF_NAD_FAD-bd"/>
</dbReference>
<evidence type="ECO:0000313" key="9">
    <source>
        <dbReference type="EMBL" id="GAG70265.1"/>
    </source>
</evidence>
<proteinExistence type="inferred from homology"/>
<protein>
    <recommendedName>
        <fullName evidence="10">THIF-type NAD/FAD binding fold domain-containing protein</fullName>
    </recommendedName>
</protein>
<evidence type="ECO:0000256" key="4">
    <source>
        <dbReference type="ARBA" id="ARBA00022741"/>
    </source>
</evidence>
<sequence>TEEKDIQQLLDIVNTAATGFVRFKLPRAVSFFSLKEALALQNDPKKEIFAASDLDKSFDTVRRQAVMSSFAALESVTQENNDLPSLEDADDFVAEANAIIGKDSKAFNAIASSFAQCAKAKFTPLQAIYGALGAQEALKAATGLYNPIRQFLLYDCDEVLKGIKRKALDDESNISGMKYILGKKVMNKLSSQKVFVVGSGAIGCELLKNLAAMDVGTRHKKGGSIILTDMDTIEKSNLSRQLLFRDGDVGKCKSTAAEEAMQRLNPKVKMDTHTSKVGDDVTGSYFDDKFWSDGVDVVLNALDNVEARLFIDSQCVANQKALVDAGTLGAKGNVQVVVPRQSESYASSSDPPDPTIPVCTLKHFPYEISHTIQWGRDLFDGLFNRRPGQVNEQKETLSNMNSSQFAKSLFDKLGEDAAMDLADELAEDSERFDHTDDAYAKNVKKASIEWASNLAQNLFYNSILALLKQHPLDSLDDDDKPFWSGTRKAPTLLTYSEDEA</sequence>
<dbReference type="InterPro" id="IPR019572">
    <property type="entry name" value="UBA_E1_SCCH"/>
</dbReference>
<dbReference type="GO" id="GO:0004839">
    <property type="term" value="F:ubiquitin activating enzyme activity"/>
    <property type="evidence" value="ECO:0007669"/>
    <property type="project" value="TreeGrafter"/>
</dbReference>
<dbReference type="InterPro" id="IPR033127">
    <property type="entry name" value="UBQ-activ_enz_E1_Cys_AS"/>
</dbReference>
<dbReference type="InterPro" id="IPR045886">
    <property type="entry name" value="ThiF/MoeB/HesA"/>
</dbReference>
<dbReference type="GO" id="GO:0005634">
    <property type="term" value="C:nucleus"/>
    <property type="evidence" value="ECO:0007669"/>
    <property type="project" value="TreeGrafter"/>
</dbReference>
<dbReference type="AlphaFoldDB" id="X0ZKS7"/>
<comment type="caution">
    <text evidence="9">The sequence shown here is derived from an EMBL/GenBank/DDBJ whole genome shotgun (WGS) entry which is preliminary data.</text>
</comment>
<keyword evidence="4" id="KW-0547">Nucleotide-binding</keyword>
<dbReference type="Gene3D" id="1.10.10.2660">
    <property type="entry name" value="Ubiquitin-activating enzyme E1, SCCH domain"/>
    <property type="match status" value="1"/>
</dbReference>
<dbReference type="GO" id="GO:0005737">
    <property type="term" value="C:cytoplasm"/>
    <property type="evidence" value="ECO:0007669"/>
    <property type="project" value="TreeGrafter"/>
</dbReference>
<evidence type="ECO:0000259" key="7">
    <source>
        <dbReference type="Pfam" id="PF00899"/>
    </source>
</evidence>
<dbReference type="PANTHER" id="PTHR10953">
    <property type="entry name" value="UBIQUITIN-ACTIVATING ENZYME E1"/>
    <property type="match status" value="1"/>
</dbReference>
<dbReference type="InterPro" id="IPR042063">
    <property type="entry name" value="Ubi_acti_E1_SCCH"/>
</dbReference>
<evidence type="ECO:0008006" key="10">
    <source>
        <dbReference type="Google" id="ProtNLM"/>
    </source>
</evidence>
<dbReference type="Pfam" id="PF00899">
    <property type="entry name" value="ThiF"/>
    <property type="match status" value="1"/>
</dbReference>
<dbReference type="GO" id="GO:0006974">
    <property type="term" value="P:DNA damage response"/>
    <property type="evidence" value="ECO:0007669"/>
    <property type="project" value="TreeGrafter"/>
</dbReference>
<dbReference type="PANTHER" id="PTHR10953:SF4">
    <property type="entry name" value="UBIQUITIN-ACTIVATING ENZYME E1 C-TERMINAL DOMAIN-CONTAINING PROTEIN"/>
    <property type="match status" value="1"/>
</dbReference>
<dbReference type="SUPFAM" id="SSF69572">
    <property type="entry name" value="Activating enzymes of the ubiquitin-like proteins"/>
    <property type="match status" value="2"/>
</dbReference>
<dbReference type="UniPathway" id="UPA00143"/>
<dbReference type="GO" id="GO:0006511">
    <property type="term" value="P:ubiquitin-dependent protein catabolic process"/>
    <property type="evidence" value="ECO:0007669"/>
    <property type="project" value="TreeGrafter"/>
</dbReference>
<dbReference type="EMBL" id="BART01006819">
    <property type="protein sequence ID" value="GAG70265.1"/>
    <property type="molecule type" value="Genomic_DNA"/>
</dbReference>
<evidence type="ECO:0000256" key="1">
    <source>
        <dbReference type="ARBA" id="ARBA00004906"/>
    </source>
</evidence>
<feature type="domain" description="Ubiquitin-activating enzyme SCCH" evidence="8">
    <location>
        <begin position="365"/>
        <end position="498"/>
    </location>
</feature>
<keyword evidence="6" id="KW-0067">ATP-binding</keyword>
<comment type="similarity">
    <text evidence="2">Belongs to the ubiquitin-activating E1 family.</text>
</comment>
<feature type="domain" description="THIF-type NAD/FAD binding fold" evidence="7">
    <location>
        <begin position="180"/>
        <end position="364"/>
    </location>
</feature>
<reference evidence="9" key="1">
    <citation type="journal article" date="2014" name="Front. Microbiol.">
        <title>High frequency of phylogenetically diverse reductive dehalogenase-homologous genes in deep subseafloor sedimentary metagenomes.</title>
        <authorList>
            <person name="Kawai M."/>
            <person name="Futagami T."/>
            <person name="Toyoda A."/>
            <person name="Takaki Y."/>
            <person name="Nishi S."/>
            <person name="Hori S."/>
            <person name="Arai W."/>
            <person name="Tsubouchi T."/>
            <person name="Morono Y."/>
            <person name="Uchiyama I."/>
            <person name="Ito T."/>
            <person name="Fujiyama A."/>
            <person name="Inagaki F."/>
            <person name="Takami H."/>
        </authorList>
    </citation>
    <scope>NUCLEOTIDE SEQUENCE</scope>
    <source>
        <strain evidence="9">Expedition CK06-06</strain>
    </source>
</reference>
<dbReference type="InterPro" id="IPR042449">
    <property type="entry name" value="Ub-E1_IAD_1"/>
</dbReference>
<evidence type="ECO:0000256" key="3">
    <source>
        <dbReference type="ARBA" id="ARBA00022598"/>
    </source>
</evidence>
<keyword evidence="3" id="KW-0436">Ligase</keyword>
<accession>X0ZKS7</accession>
<dbReference type="Gene3D" id="3.50.50.80">
    <property type="entry name" value="Ubiquitin-activating enzyme E1, inactive adenylation domain, subdomain 1"/>
    <property type="match status" value="1"/>
</dbReference>
<evidence type="ECO:0000256" key="2">
    <source>
        <dbReference type="ARBA" id="ARBA00005673"/>
    </source>
</evidence>
<gene>
    <name evidence="9" type="ORF">S01H4_15561</name>
</gene>
<comment type="pathway">
    <text evidence="1">Protein modification; protein ubiquitination.</text>
</comment>
<keyword evidence="5" id="KW-0833">Ubl conjugation pathway</keyword>
<dbReference type="Pfam" id="PF10585">
    <property type="entry name" value="UBA_E1_SCCH"/>
    <property type="match status" value="1"/>
</dbReference>
<organism evidence="9">
    <name type="scientific">marine sediment metagenome</name>
    <dbReference type="NCBI Taxonomy" id="412755"/>
    <lineage>
        <taxon>unclassified sequences</taxon>
        <taxon>metagenomes</taxon>
        <taxon>ecological metagenomes</taxon>
    </lineage>
</organism>
<name>X0ZKS7_9ZZZZ</name>
<evidence type="ECO:0000259" key="8">
    <source>
        <dbReference type="Pfam" id="PF10585"/>
    </source>
</evidence>
<feature type="non-terminal residue" evidence="9">
    <location>
        <position position="1"/>
    </location>
</feature>
<evidence type="ECO:0000256" key="5">
    <source>
        <dbReference type="ARBA" id="ARBA00022786"/>
    </source>
</evidence>
<dbReference type="GO" id="GO:0005524">
    <property type="term" value="F:ATP binding"/>
    <property type="evidence" value="ECO:0007669"/>
    <property type="project" value="UniProtKB-KW"/>
</dbReference>
<feature type="non-terminal residue" evidence="9">
    <location>
        <position position="500"/>
    </location>
</feature>
<dbReference type="Gene3D" id="3.40.50.720">
    <property type="entry name" value="NAD(P)-binding Rossmann-like Domain"/>
    <property type="match status" value="1"/>
</dbReference>
<dbReference type="PROSITE" id="PS00865">
    <property type="entry name" value="UBIQUITIN_ACTIVAT_2"/>
    <property type="match status" value="1"/>
</dbReference>